<protein>
    <submittedName>
        <fullName evidence="1">Uncharacterized protein</fullName>
    </submittedName>
</protein>
<dbReference type="AlphaFoldDB" id="A0A9Q0ZFH0"/>
<reference evidence="1" key="1">
    <citation type="submission" date="2022-11" db="EMBL/GenBank/DDBJ databases">
        <authorList>
            <person name="Hyden B.L."/>
            <person name="Feng K."/>
            <person name="Yates T."/>
            <person name="Jawdy S."/>
            <person name="Smart L.B."/>
            <person name="Muchero W."/>
        </authorList>
    </citation>
    <scope>NUCLEOTIDE SEQUENCE</scope>
    <source>
        <tissue evidence="1">Shoot tip</tissue>
    </source>
</reference>
<dbReference type="Proteomes" id="UP001151532">
    <property type="component" value="Chromosome 18"/>
</dbReference>
<reference evidence="1" key="2">
    <citation type="journal article" date="2023" name="Int. J. Mol. Sci.">
        <title>De Novo Assembly and Annotation of 11 Diverse Shrub Willow (Salix) Genomes Reveals Novel Gene Organization in Sex-Linked Regions.</title>
        <authorList>
            <person name="Hyden B."/>
            <person name="Feng K."/>
            <person name="Yates T.B."/>
            <person name="Jawdy S."/>
            <person name="Cereghino C."/>
            <person name="Smart L.B."/>
            <person name="Muchero W."/>
        </authorList>
    </citation>
    <scope>NUCLEOTIDE SEQUENCE</scope>
    <source>
        <tissue evidence="1">Shoot tip</tissue>
    </source>
</reference>
<evidence type="ECO:0000313" key="2">
    <source>
        <dbReference type="Proteomes" id="UP001151532"/>
    </source>
</evidence>
<proteinExistence type="predicted"/>
<comment type="caution">
    <text evidence="1">The sequence shown here is derived from an EMBL/GenBank/DDBJ whole genome shotgun (WGS) entry which is preliminary data.</text>
</comment>
<organism evidence="1 2">
    <name type="scientific">Salix purpurea</name>
    <name type="common">Purple osier willow</name>
    <dbReference type="NCBI Taxonomy" id="77065"/>
    <lineage>
        <taxon>Eukaryota</taxon>
        <taxon>Viridiplantae</taxon>
        <taxon>Streptophyta</taxon>
        <taxon>Embryophyta</taxon>
        <taxon>Tracheophyta</taxon>
        <taxon>Spermatophyta</taxon>
        <taxon>Magnoliopsida</taxon>
        <taxon>eudicotyledons</taxon>
        <taxon>Gunneridae</taxon>
        <taxon>Pentapetalae</taxon>
        <taxon>rosids</taxon>
        <taxon>fabids</taxon>
        <taxon>Malpighiales</taxon>
        <taxon>Salicaceae</taxon>
        <taxon>Saliceae</taxon>
        <taxon>Salix</taxon>
    </lineage>
</organism>
<gene>
    <name evidence="1" type="ORF">OIU79_003557</name>
</gene>
<keyword evidence="2" id="KW-1185">Reference proteome</keyword>
<accession>A0A9Q0ZFH0</accession>
<name>A0A9Q0ZFH0_SALPP</name>
<sequence length="97" mass="11045">MENTIAEENMALIPKDKEQKKGGLRTMPFIIGEKTSWKTRRTPTRSVLQSFYNCSNVYGGFLPLHQSEGLLELIYRFCSSCGCSIQEQKAQSISQQH</sequence>
<evidence type="ECO:0000313" key="1">
    <source>
        <dbReference type="EMBL" id="KAJ6732477.1"/>
    </source>
</evidence>
<dbReference type="EMBL" id="JAPFFK010000012">
    <property type="protein sequence ID" value="KAJ6732477.1"/>
    <property type="molecule type" value="Genomic_DNA"/>
</dbReference>